<organism evidence="1 2">
    <name type="scientific">Lithospermum erythrorhizon</name>
    <name type="common">Purple gromwell</name>
    <name type="synonym">Lithospermum officinale var. erythrorhizon</name>
    <dbReference type="NCBI Taxonomy" id="34254"/>
    <lineage>
        <taxon>Eukaryota</taxon>
        <taxon>Viridiplantae</taxon>
        <taxon>Streptophyta</taxon>
        <taxon>Embryophyta</taxon>
        <taxon>Tracheophyta</taxon>
        <taxon>Spermatophyta</taxon>
        <taxon>Magnoliopsida</taxon>
        <taxon>eudicotyledons</taxon>
        <taxon>Gunneridae</taxon>
        <taxon>Pentapetalae</taxon>
        <taxon>asterids</taxon>
        <taxon>lamiids</taxon>
        <taxon>Boraginales</taxon>
        <taxon>Boraginaceae</taxon>
        <taxon>Boraginoideae</taxon>
        <taxon>Lithospermeae</taxon>
        <taxon>Lithospermum</taxon>
    </lineage>
</organism>
<dbReference type="AlphaFoldDB" id="A0AAV3QCW1"/>
<keyword evidence="2" id="KW-1185">Reference proteome</keyword>
<evidence type="ECO:0008006" key="3">
    <source>
        <dbReference type="Google" id="ProtNLM"/>
    </source>
</evidence>
<evidence type="ECO:0000313" key="1">
    <source>
        <dbReference type="EMBL" id="GAA0161920.1"/>
    </source>
</evidence>
<evidence type="ECO:0000313" key="2">
    <source>
        <dbReference type="Proteomes" id="UP001454036"/>
    </source>
</evidence>
<sequence>MTSRDAGFWKETINDEMNSIMSNGTYKIIDLPLGSKSIGCKWVFRIKYCVDGTILSFKASLIAKGFTKEKA</sequence>
<dbReference type="EMBL" id="BAABME010004315">
    <property type="protein sequence ID" value="GAA0161920.1"/>
    <property type="molecule type" value="Genomic_DNA"/>
</dbReference>
<reference evidence="1 2" key="1">
    <citation type="submission" date="2024-01" db="EMBL/GenBank/DDBJ databases">
        <title>The complete chloroplast genome sequence of Lithospermum erythrorhizon: insights into the phylogenetic relationship among Boraginaceae species and the maternal lineages of purple gromwells.</title>
        <authorList>
            <person name="Okada T."/>
            <person name="Watanabe K."/>
        </authorList>
    </citation>
    <scope>NUCLEOTIDE SEQUENCE [LARGE SCALE GENOMIC DNA]</scope>
</reference>
<proteinExistence type="predicted"/>
<accession>A0AAV3QCW1</accession>
<comment type="caution">
    <text evidence="1">The sequence shown here is derived from an EMBL/GenBank/DDBJ whole genome shotgun (WGS) entry which is preliminary data.</text>
</comment>
<gene>
    <name evidence="1" type="ORF">LIER_18126</name>
</gene>
<protein>
    <recommendedName>
        <fullName evidence="3">Reverse transcriptase Ty1/copia-type domain-containing protein</fullName>
    </recommendedName>
</protein>
<dbReference type="Proteomes" id="UP001454036">
    <property type="component" value="Unassembled WGS sequence"/>
</dbReference>
<name>A0AAV3QCW1_LITER</name>